<accession>A0ABP1RXN1</accession>
<evidence type="ECO:0000313" key="2">
    <source>
        <dbReference type="Proteomes" id="UP001642540"/>
    </source>
</evidence>
<comment type="caution">
    <text evidence="1">The sequence shown here is derived from an EMBL/GenBank/DDBJ whole genome shotgun (WGS) entry which is preliminary data.</text>
</comment>
<protein>
    <submittedName>
        <fullName evidence="1">Uncharacterized protein</fullName>
    </submittedName>
</protein>
<evidence type="ECO:0000313" key="1">
    <source>
        <dbReference type="EMBL" id="CAL8138463.1"/>
    </source>
</evidence>
<keyword evidence="2" id="KW-1185">Reference proteome</keyword>
<sequence>MPQINQPSSPLIVDEEEVMMEKRKPEMTCLAIDRVEPRFYHYMKNVRVAAWARRFAENCKVKLSERKLGKFLSVHELRRGEQDLIMEIQSRHFPEKPDVKGFNVEKYDDGLWHLKTRLTNRERWNVSHVMGEIS</sequence>
<proteinExistence type="predicted"/>
<name>A0ABP1RXN1_9HEXA</name>
<organism evidence="1 2">
    <name type="scientific">Orchesella dallaii</name>
    <dbReference type="NCBI Taxonomy" id="48710"/>
    <lineage>
        <taxon>Eukaryota</taxon>
        <taxon>Metazoa</taxon>
        <taxon>Ecdysozoa</taxon>
        <taxon>Arthropoda</taxon>
        <taxon>Hexapoda</taxon>
        <taxon>Collembola</taxon>
        <taxon>Entomobryomorpha</taxon>
        <taxon>Entomobryoidea</taxon>
        <taxon>Orchesellidae</taxon>
        <taxon>Orchesellinae</taxon>
        <taxon>Orchesella</taxon>
    </lineage>
</organism>
<dbReference type="Proteomes" id="UP001642540">
    <property type="component" value="Unassembled WGS sequence"/>
</dbReference>
<reference evidence="1 2" key="1">
    <citation type="submission" date="2024-08" db="EMBL/GenBank/DDBJ databases">
        <authorList>
            <person name="Cucini C."/>
            <person name="Frati F."/>
        </authorList>
    </citation>
    <scope>NUCLEOTIDE SEQUENCE [LARGE SCALE GENOMIC DNA]</scope>
</reference>
<dbReference type="EMBL" id="CAXLJM020000124">
    <property type="protein sequence ID" value="CAL8138463.1"/>
    <property type="molecule type" value="Genomic_DNA"/>
</dbReference>
<gene>
    <name evidence="1" type="ORF">ODALV1_LOCUS27374</name>
</gene>